<dbReference type="InterPro" id="IPR012116">
    <property type="entry name" value="Gly_reductase_pC_asu"/>
</dbReference>
<dbReference type="Pfam" id="PF02504">
    <property type="entry name" value="FA_synthesis"/>
    <property type="match status" value="1"/>
</dbReference>
<dbReference type="EMBL" id="FXUF01000001">
    <property type="protein sequence ID" value="SMP38955.1"/>
    <property type="molecule type" value="Genomic_DNA"/>
</dbReference>
<dbReference type="InterPro" id="IPR003664">
    <property type="entry name" value="FA_synthesis"/>
</dbReference>
<dbReference type="AlphaFoldDB" id="A0AA46AHD9"/>
<dbReference type="SUPFAM" id="SSF53659">
    <property type="entry name" value="Isocitrate/Isopropylmalate dehydrogenase-like"/>
    <property type="match status" value="1"/>
</dbReference>
<dbReference type="GO" id="GO:0006633">
    <property type="term" value="P:fatty acid biosynthetic process"/>
    <property type="evidence" value="ECO:0007669"/>
    <property type="project" value="InterPro"/>
</dbReference>
<proteinExistence type="predicted"/>
<organism evidence="2 3">
    <name type="scientific">Anoxynatronum buryatiense</name>
    <dbReference type="NCBI Taxonomy" id="489973"/>
    <lineage>
        <taxon>Bacteria</taxon>
        <taxon>Bacillati</taxon>
        <taxon>Bacillota</taxon>
        <taxon>Clostridia</taxon>
        <taxon>Eubacteriales</taxon>
        <taxon>Clostridiaceae</taxon>
        <taxon>Anoxynatronum</taxon>
    </lineage>
</organism>
<feature type="active site" evidence="1">
    <location>
        <position position="364"/>
    </location>
</feature>
<evidence type="ECO:0000256" key="1">
    <source>
        <dbReference type="PIRSR" id="PIRSR036593-50"/>
    </source>
</evidence>
<name>A0AA46AHD9_9CLOT</name>
<accession>A0AA46AHD9</accession>
<dbReference type="RefSeq" id="WP_283407534.1">
    <property type="nucleotide sequence ID" value="NZ_FXUF01000001.1"/>
</dbReference>
<dbReference type="Proteomes" id="UP001158066">
    <property type="component" value="Unassembled WGS sequence"/>
</dbReference>
<sequence>MPEQLSVKKIAGEVFYQIADAIESGKFGRNIKIGLTILGCEVGVENWVKAAEEISGRMDEFEVVLIGPRQQTHLLQFEASTEEEMHRKMETMLDYGMLDACITTHYTYPIGVASVGKMMAPGKGRDFYLATTSGTAALNRSSAMVMNALYGIIVAKTMGIATPRVGILNVDGARQTEKALHQLAANGYPIEFASSVRPESGCIMRGNDVIAGTPDVLVQDSLTGNITMKMCATFMTGGSSESVGAGYGPGIGENYERLAMVISRASGYSVVQNAVLYAVQLAKGKLNQVAKKEFDLAHRAGLQRLIKSLNTDRNGKGTRNNEEVVSPLGEPVTSGISGVDIMDIEQAVKLIWKNGIYAESGMGCTGPILMVNHRNLEKSLALLRQTGYLVQEEIECV</sequence>
<dbReference type="Gene3D" id="3.40.718.10">
    <property type="entry name" value="Isopropylmalate Dehydrogenase"/>
    <property type="match status" value="1"/>
</dbReference>
<dbReference type="NCBIfam" id="NF040747">
    <property type="entry name" value="reduct_C_alpha"/>
    <property type="match status" value="1"/>
</dbReference>
<gene>
    <name evidence="2" type="ORF">SAMN06296020_101171</name>
</gene>
<dbReference type="GO" id="GO:0016747">
    <property type="term" value="F:acyltransferase activity, transferring groups other than amino-acyl groups"/>
    <property type="evidence" value="ECO:0007669"/>
    <property type="project" value="InterPro"/>
</dbReference>
<reference evidence="2" key="1">
    <citation type="submission" date="2017-05" db="EMBL/GenBank/DDBJ databases">
        <authorList>
            <person name="Varghese N."/>
            <person name="Submissions S."/>
        </authorList>
    </citation>
    <scope>NUCLEOTIDE SEQUENCE</scope>
    <source>
        <strain evidence="2">Su22</strain>
    </source>
</reference>
<comment type="caution">
    <text evidence="2">The sequence shown here is derived from an EMBL/GenBank/DDBJ whole genome shotgun (WGS) entry which is preliminary data.</text>
</comment>
<keyword evidence="3" id="KW-1185">Reference proteome</keyword>
<evidence type="ECO:0000313" key="3">
    <source>
        <dbReference type="Proteomes" id="UP001158066"/>
    </source>
</evidence>
<protein>
    <submittedName>
        <fullName evidence="2">Glycine reductase</fullName>
    </submittedName>
</protein>
<dbReference type="PIRSF" id="PIRSF036593">
    <property type="entry name" value="GrdD"/>
    <property type="match status" value="1"/>
</dbReference>
<evidence type="ECO:0000313" key="2">
    <source>
        <dbReference type="EMBL" id="SMP38955.1"/>
    </source>
</evidence>